<evidence type="ECO:0000313" key="2">
    <source>
        <dbReference type="EMBL" id="RUS84572.1"/>
    </source>
</evidence>
<organism evidence="2 3">
    <name type="scientific">Elysia chlorotica</name>
    <name type="common">Eastern emerald elysia</name>
    <name type="synonym">Sea slug</name>
    <dbReference type="NCBI Taxonomy" id="188477"/>
    <lineage>
        <taxon>Eukaryota</taxon>
        <taxon>Metazoa</taxon>
        <taxon>Spiralia</taxon>
        <taxon>Lophotrochozoa</taxon>
        <taxon>Mollusca</taxon>
        <taxon>Gastropoda</taxon>
        <taxon>Heterobranchia</taxon>
        <taxon>Euthyneura</taxon>
        <taxon>Panpulmonata</taxon>
        <taxon>Sacoglossa</taxon>
        <taxon>Placobranchoidea</taxon>
        <taxon>Plakobranchidae</taxon>
        <taxon>Elysia</taxon>
    </lineage>
</organism>
<dbReference type="AlphaFoldDB" id="A0A3S1BBR3"/>
<evidence type="ECO:0000256" key="1">
    <source>
        <dbReference type="SAM" id="Coils"/>
    </source>
</evidence>
<feature type="coiled-coil region" evidence="1">
    <location>
        <begin position="82"/>
        <end position="109"/>
    </location>
</feature>
<feature type="coiled-coil region" evidence="1">
    <location>
        <begin position="175"/>
        <end position="251"/>
    </location>
</feature>
<keyword evidence="3" id="KW-1185">Reference proteome</keyword>
<protein>
    <submittedName>
        <fullName evidence="2">Uncharacterized protein</fullName>
    </submittedName>
</protein>
<keyword evidence="1" id="KW-0175">Coiled coil</keyword>
<dbReference type="PANTHER" id="PTHR34645">
    <property type="entry name" value="SIMILAR TO HYPOTHETICAL PROTEIN"/>
    <property type="match status" value="1"/>
</dbReference>
<sequence>MADLLRNSLPALVPRYNGVPRRYEETKPAYVQNFTHKRIVGIGKDIQRRLLDSIEAEKLEALRKAENAVWDQAKQEKQEAVLKARNEEKARAEKVLQRKIKEYEQLIKEECVKVEVALMKQMAEQVKEERLKGEKALAEAVAAAEEKGRLELLEAVKVARAEEKKIAADAEAALKSAHEVEVDNLKKALAEDKRKALEQMKATKDQERVRAVKEAQEFTQKVADKRAQEIRDAHKLELAKLDKIIEEWKQEVKGRETIIGQLEKAKKNISDKLLEVRFYFQDFINRVKIFEAGQSDYMLPPMYLEEIERKGVLSKPL</sequence>
<dbReference type="PANTHER" id="PTHR34645:SF1">
    <property type="entry name" value="GENE 136-RELATED"/>
    <property type="match status" value="1"/>
</dbReference>
<gene>
    <name evidence="2" type="ORF">EGW08_007667</name>
</gene>
<proteinExistence type="predicted"/>
<dbReference type="InterPro" id="IPR038927">
    <property type="entry name" value="C6orf163"/>
</dbReference>
<evidence type="ECO:0000313" key="3">
    <source>
        <dbReference type="Proteomes" id="UP000271974"/>
    </source>
</evidence>
<reference evidence="2 3" key="1">
    <citation type="submission" date="2019-01" db="EMBL/GenBank/DDBJ databases">
        <title>A draft genome assembly of the solar-powered sea slug Elysia chlorotica.</title>
        <authorList>
            <person name="Cai H."/>
            <person name="Li Q."/>
            <person name="Fang X."/>
            <person name="Li J."/>
            <person name="Curtis N.E."/>
            <person name="Altenburger A."/>
            <person name="Shibata T."/>
            <person name="Feng M."/>
            <person name="Maeda T."/>
            <person name="Schwartz J.A."/>
            <person name="Shigenobu S."/>
            <person name="Lundholm N."/>
            <person name="Nishiyama T."/>
            <person name="Yang H."/>
            <person name="Hasebe M."/>
            <person name="Li S."/>
            <person name="Pierce S.K."/>
            <person name="Wang J."/>
        </authorList>
    </citation>
    <scope>NUCLEOTIDE SEQUENCE [LARGE SCALE GENOMIC DNA]</scope>
    <source>
        <strain evidence="2">EC2010</strain>
        <tissue evidence="2">Whole organism of an adult</tissue>
    </source>
</reference>
<dbReference type="Proteomes" id="UP000271974">
    <property type="component" value="Unassembled WGS sequence"/>
</dbReference>
<comment type="caution">
    <text evidence="2">The sequence shown here is derived from an EMBL/GenBank/DDBJ whole genome shotgun (WGS) entry which is preliminary data.</text>
</comment>
<name>A0A3S1BBR3_ELYCH</name>
<dbReference type="EMBL" id="RQTK01000201">
    <property type="protein sequence ID" value="RUS84572.1"/>
    <property type="molecule type" value="Genomic_DNA"/>
</dbReference>
<dbReference type="OrthoDB" id="8774892at2759"/>
<accession>A0A3S1BBR3</accession>